<dbReference type="EMBL" id="DF848977">
    <property type="protein sequence ID" value="GAT55354.1"/>
    <property type="molecule type" value="Genomic_DNA"/>
</dbReference>
<dbReference type="Proteomes" id="UP000815677">
    <property type="component" value="Unassembled WGS sequence"/>
</dbReference>
<proteinExistence type="predicted"/>
<keyword evidence="3" id="KW-1185">Reference proteome</keyword>
<evidence type="ECO:0000313" key="2">
    <source>
        <dbReference type="EMBL" id="GAT55354.1"/>
    </source>
</evidence>
<accession>A0ABQ0LWB6</accession>
<name>A0ABQ0LWB6_MYCCL</name>
<protein>
    <submittedName>
        <fullName evidence="2">Uncharacterized protein</fullName>
    </submittedName>
</protein>
<sequence length="167" mass="18737">MRAHGPTVTQSFPKQPGPFTALSSISGREHHVDHWQEPIHALHSTRSRFVLVSLEGVAALPARLVQPRDHEDPSVRRGPWGIRTALLVATLWVQQISQREIAQRPLSRAGFQRRPSFYHNVLYGTEFSTGANRQACASSAFHPSTPIWPVEPVSPPFTRIPPQRFSL</sequence>
<evidence type="ECO:0000313" key="3">
    <source>
        <dbReference type="Proteomes" id="UP000815677"/>
    </source>
</evidence>
<gene>
    <name evidence="2" type="ORF">MCHLO_12133</name>
</gene>
<reference evidence="2" key="1">
    <citation type="submission" date="2014-09" db="EMBL/GenBank/DDBJ databases">
        <title>Genome sequence of the luminous mushroom Mycena chlorophos for searching fungal bioluminescence genes.</title>
        <authorList>
            <person name="Tanaka Y."/>
            <person name="Kasuga D."/>
            <person name="Oba Y."/>
            <person name="Hase S."/>
            <person name="Sato K."/>
            <person name="Oba Y."/>
            <person name="Sakakibara Y."/>
        </authorList>
    </citation>
    <scope>NUCLEOTIDE SEQUENCE</scope>
</reference>
<organism evidence="2 3">
    <name type="scientific">Mycena chlorophos</name>
    <name type="common">Agaric fungus</name>
    <name type="synonym">Agaricus chlorophos</name>
    <dbReference type="NCBI Taxonomy" id="658473"/>
    <lineage>
        <taxon>Eukaryota</taxon>
        <taxon>Fungi</taxon>
        <taxon>Dikarya</taxon>
        <taxon>Basidiomycota</taxon>
        <taxon>Agaricomycotina</taxon>
        <taxon>Agaricomycetes</taxon>
        <taxon>Agaricomycetidae</taxon>
        <taxon>Agaricales</taxon>
        <taxon>Marasmiineae</taxon>
        <taxon>Mycenaceae</taxon>
        <taxon>Mycena</taxon>
    </lineage>
</organism>
<feature type="region of interest" description="Disordered" evidence="1">
    <location>
        <begin position="1"/>
        <end position="20"/>
    </location>
</feature>
<evidence type="ECO:0000256" key="1">
    <source>
        <dbReference type="SAM" id="MobiDB-lite"/>
    </source>
</evidence>